<dbReference type="EMBL" id="JAGPXD010000001">
    <property type="protein sequence ID" value="KAH7374414.1"/>
    <property type="molecule type" value="Genomic_DNA"/>
</dbReference>
<evidence type="ECO:0000313" key="2">
    <source>
        <dbReference type="EMBL" id="KAH7374414.1"/>
    </source>
</evidence>
<comment type="caution">
    <text evidence="2">The sequence shown here is derived from an EMBL/GenBank/DDBJ whole genome shotgun (WGS) entry which is preliminary data.</text>
</comment>
<evidence type="ECO:0000313" key="3">
    <source>
        <dbReference type="Proteomes" id="UP000813385"/>
    </source>
</evidence>
<name>A0A8K0TQG9_9PEZI</name>
<organism evidence="2 3">
    <name type="scientific">Plectosphaerella cucumerina</name>
    <dbReference type="NCBI Taxonomy" id="40658"/>
    <lineage>
        <taxon>Eukaryota</taxon>
        <taxon>Fungi</taxon>
        <taxon>Dikarya</taxon>
        <taxon>Ascomycota</taxon>
        <taxon>Pezizomycotina</taxon>
        <taxon>Sordariomycetes</taxon>
        <taxon>Hypocreomycetidae</taxon>
        <taxon>Glomerellales</taxon>
        <taxon>Plectosphaerellaceae</taxon>
        <taxon>Plectosphaerella</taxon>
    </lineage>
</organism>
<feature type="region of interest" description="Disordered" evidence="1">
    <location>
        <begin position="186"/>
        <end position="219"/>
    </location>
</feature>
<dbReference type="Proteomes" id="UP000813385">
    <property type="component" value="Unassembled WGS sequence"/>
</dbReference>
<sequence>MGKHHSATYGVSDVQFARSQILDRANRLRLTDHFSIADDPNQHRQIKADLSYTGTACRLGDERSHPCWSLPLATNPNVSCSPIAPRPSAPSPTSISCLPNFFRRRQTLKHARTSNQNNGNYNSNFFCAQKRPTGPAITVERRVTSRMTAGKQVPTRCPSAFASNGKTARMEITHQGQSTAYKLPWRQGKGQRLRSRPRQGYFRSSLNPRCVPGRHERLR</sequence>
<keyword evidence="3" id="KW-1185">Reference proteome</keyword>
<protein>
    <submittedName>
        <fullName evidence="2">Uncharacterized protein</fullName>
    </submittedName>
</protein>
<reference evidence="2" key="1">
    <citation type="journal article" date="2021" name="Nat. Commun.">
        <title>Genetic determinants of endophytism in the Arabidopsis root mycobiome.</title>
        <authorList>
            <person name="Mesny F."/>
            <person name="Miyauchi S."/>
            <person name="Thiergart T."/>
            <person name="Pickel B."/>
            <person name="Atanasova L."/>
            <person name="Karlsson M."/>
            <person name="Huettel B."/>
            <person name="Barry K.W."/>
            <person name="Haridas S."/>
            <person name="Chen C."/>
            <person name="Bauer D."/>
            <person name="Andreopoulos W."/>
            <person name="Pangilinan J."/>
            <person name="LaButti K."/>
            <person name="Riley R."/>
            <person name="Lipzen A."/>
            <person name="Clum A."/>
            <person name="Drula E."/>
            <person name="Henrissat B."/>
            <person name="Kohler A."/>
            <person name="Grigoriev I.V."/>
            <person name="Martin F.M."/>
            <person name="Hacquard S."/>
        </authorList>
    </citation>
    <scope>NUCLEOTIDE SEQUENCE</scope>
    <source>
        <strain evidence="2">MPI-CAGE-AT-0016</strain>
    </source>
</reference>
<dbReference type="AlphaFoldDB" id="A0A8K0TQG9"/>
<gene>
    <name evidence="2" type="ORF">B0T11DRAFT_92</name>
</gene>
<evidence type="ECO:0000256" key="1">
    <source>
        <dbReference type="SAM" id="MobiDB-lite"/>
    </source>
</evidence>
<accession>A0A8K0TQG9</accession>
<proteinExistence type="predicted"/>